<evidence type="ECO:0000313" key="3">
    <source>
        <dbReference type="Ensembl" id="ENSDCDP00010026389.1"/>
    </source>
</evidence>
<keyword evidence="4" id="KW-1185">Reference proteome</keyword>
<evidence type="ECO:0000256" key="2">
    <source>
        <dbReference type="ARBA" id="ARBA00022737"/>
    </source>
</evidence>
<dbReference type="GeneTree" id="ENSGT01090000260215"/>
<keyword evidence="2" id="KW-0677">Repeat</keyword>
<name>A0AAY4C049_9TELE</name>
<reference evidence="3 4" key="1">
    <citation type="submission" date="2020-06" db="EMBL/GenBank/DDBJ databases">
        <authorList>
            <consortium name="Wellcome Sanger Institute Data Sharing"/>
        </authorList>
    </citation>
    <scope>NUCLEOTIDE SEQUENCE [LARGE SCALE GENOMIC DNA]</scope>
</reference>
<evidence type="ECO:0000313" key="4">
    <source>
        <dbReference type="Proteomes" id="UP000694580"/>
    </source>
</evidence>
<reference evidence="3" key="2">
    <citation type="submission" date="2025-08" db="UniProtKB">
        <authorList>
            <consortium name="Ensembl"/>
        </authorList>
    </citation>
    <scope>IDENTIFICATION</scope>
</reference>
<keyword evidence="1" id="KW-0433">Leucine-rich repeat</keyword>
<dbReference type="AlphaFoldDB" id="A0AAY4C049"/>
<protein>
    <submittedName>
        <fullName evidence="3">Uncharacterized protein</fullName>
    </submittedName>
</protein>
<dbReference type="PANTHER" id="PTHR24106">
    <property type="entry name" value="NACHT, LRR AND CARD DOMAINS-CONTAINING"/>
    <property type="match status" value="1"/>
</dbReference>
<dbReference type="InterPro" id="IPR051261">
    <property type="entry name" value="NLR"/>
</dbReference>
<proteinExistence type="predicted"/>
<dbReference type="InterPro" id="IPR032675">
    <property type="entry name" value="LRR_dom_sf"/>
</dbReference>
<sequence>MIISELKSPHCKLESLRSVLLFCSLTVQHCEVLASVLSSGSSHLRHLDLSENDLLDSGVEILSTGVRSPHCTLEILGSVFYQSYGPVNSHQCRLCHVRTIKSPCPKTN</sequence>
<accession>A0AAY4C049</accession>
<evidence type="ECO:0000256" key="1">
    <source>
        <dbReference type="ARBA" id="ARBA00022614"/>
    </source>
</evidence>
<organism evidence="3 4">
    <name type="scientific">Denticeps clupeoides</name>
    <name type="common">denticle herring</name>
    <dbReference type="NCBI Taxonomy" id="299321"/>
    <lineage>
        <taxon>Eukaryota</taxon>
        <taxon>Metazoa</taxon>
        <taxon>Chordata</taxon>
        <taxon>Craniata</taxon>
        <taxon>Vertebrata</taxon>
        <taxon>Euteleostomi</taxon>
        <taxon>Actinopterygii</taxon>
        <taxon>Neopterygii</taxon>
        <taxon>Teleostei</taxon>
        <taxon>Clupei</taxon>
        <taxon>Clupeiformes</taxon>
        <taxon>Denticipitoidei</taxon>
        <taxon>Denticipitidae</taxon>
        <taxon>Denticeps</taxon>
    </lineage>
</organism>
<reference evidence="3" key="3">
    <citation type="submission" date="2025-09" db="UniProtKB">
        <authorList>
            <consortium name="Ensembl"/>
        </authorList>
    </citation>
    <scope>IDENTIFICATION</scope>
</reference>
<dbReference type="Proteomes" id="UP000694580">
    <property type="component" value="Chromosome 3"/>
</dbReference>
<dbReference type="Gene3D" id="3.80.10.10">
    <property type="entry name" value="Ribonuclease Inhibitor"/>
    <property type="match status" value="1"/>
</dbReference>
<dbReference type="SUPFAM" id="SSF52047">
    <property type="entry name" value="RNI-like"/>
    <property type="match status" value="1"/>
</dbReference>
<dbReference type="Ensembl" id="ENSDCDT00010032645.1">
    <property type="protein sequence ID" value="ENSDCDP00010026389.1"/>
    <property type="gene ID" value="ENSDCDG00010016696.1"/>
</dbReference>